<dbReference type="AlphaFoldDB" id="X1QB06"/>
<dbReference type="GO" id="GO:0008654">
    <property type="term" value="P:phospholipid biosynthetic process"/>
    <property type="evidence" value="ECO:0007669"/>
    <property type="project" value="UniProtKB-KW"/>
</dbReference>
<gene>
    <name evidence="11" type="ORF">S06H3_62422</name>
</gene>
<evidence type="ECO:0000256" key="10">
    <source>
        <dbReference type="ARBA" id="ARBA00046608"/>
    </source>
</evidence>
<comment type="subunit">
    <text evidence="10">Homodimer. Probably interacts with PlsY.</text>
</comment>
<dbReference type="GO" id="GO:0005737">
    <property type="term" value="C:cytoplasm"/>
    <property type="evidence" value="ECO:0007669"/>
    <property type="project" value="UniProtKB-SubCell"/>
</dbReference>
<name>X1QB06_9ZZZZ</name>
<dbReference type="EC" id="2.3.1.274" evidence="9"/>
<accession>X1QB06</accession>
<evidence type="ECO:0000313" key="11">
    <source>
        <dbReference type="EMBL" id="GAI48220.1"/>
    </source>
</evidence>
<keyword evidence="8" id="KW-1208">Phospholipid metabolism</keyword>
<dbReference type="SUPFAM" id="SSF53659">
    <property type="entry name" value="Isocitrate/Isopropylmalate dehydrogenase-like"/>
    <property type="match status" value="1"/>
</dbReference>
<keyword evidence="6" id="KW-0443">Lipid metabolism</keyword>
<evidence type="ECO:0000256" key="3">
    <source>
        <dbReference type="ARBA" id="ARBA00022490"/>
    </source>
</evidence>
<dbReference type="GO" id="GO:0006633">
    <property type="term" value="P:fatty acid biosynthetic process"/>
    <property type="evidence" value="ECO:0007669"/>
    <property type="project" value="InterPro"/>
</dbReference>
<sequence>NTVLVDGGANIDCKPHHLLSFAVIGSVYAKRLLNINQPRVALLSIGQEEGKGNKLIQESYSLLRDSGLDFIGTIEGNDVLSERANVIVCDGIVGNILMKFYESLGHYIVRWLKGRLGSLPLAGSVKKLLDQMSSFTKMTKDESDGGGLLWGVN</sequence>
<dbReference type="EMBL" id="BARV01041152">
    <property type="protein sequence ID" value="GAI48220.1"/>
    <property type="molecule type" value="Genomic_DNA"/>
</dbReference>
<organism evidence="11">
    <name type="scientific">marine sediment metagenome</name>
    <dbReference type="NCBI Taxonomy" id="412755"/>
    <lineage>
        <taxon>unclassified sequences</taxon>
        <taxon>metagenomes</taxon>
        <taxon>ecological metagenomes</taxon>
    </lineage>
</organism>
<evidence type="ECO:0000256" key="4">
    <source>
        <dbReference type="ARBA" id="ARBA00022516"/>
    </source>
</evidence>
<dbReference type="Gene3D" id="3.40.718.10">
    <property type="entry name" value="Isopropylmalate Dehydrogenase"/>
    <property type="match status" value="1"/>
</dbReference>
<evidence type="ECO:0000256" key="1">
    <source>
        <dbReference type="ARBA" id="ARBA00001232"/>
    </source>
</evidence>
<evidence type="ECO:0000256" key="9">
    <source>
        <dbReference type="ARBA" id="ARBA00024069"/>
    </source>
</evidence>
<protein>
    <recommendedName>
        <fullName evidence="9">phosphate acyltransferase</fullName>
        <ecNumber evidence="9">2.3.1.274</ecNumber>
    </recommendedName>
</protein>
<dbReference type="PANTHER" id="PTHR30100">
    <property type="entry name" value="FATTY ACID/PHOSPHOLIPID SYNTHESIS PROTEIN PLSX"/>
    <property type="match status" value="1"/>
</dbReference>
<dbReference type="PANTHER" id="PTHR30100:SF1">
    <property type="entry name" value="PHOSPHATE ACYLTRANSFERASE"/>
    <property type="match status" value="1"/>
</dbReference>
<feature type="non-terminal residue" evidence="11">
    <location>
        <position position="1"/>
    </location>
</feature>
<keyword evidence="4" id="KW-0444">Lipid biosynthesis</keyword>
<dbReference type="Pfam" id="PF02504">
    <property type="entry name" value="FA_synthesis"/>
    <property type="match status" value="1"/>
</dbReference>
<proteinExistence type="predicted"/>
<comment type="caution">
    <text evidence="11">The sequence shown here is derived from an EMBL/GenBank/DDBJ whole genome shotgun (WGS) entry which is preliminary data.</text>
</comment>
<evidence type="ECO:0000256" key="5">
    <source>
        <dbReference type="ARBA" id="ARBA00022679"/>
    </source>
</evidence>
<comment type="subcellular location">
    <subcellularLocation>
        <location evidence="2">Cytoplasm</location>
    </subcellularLocation>
</comment>
<dbReference type="GO" id="GO:0043811">
    <property type="term" value="F:phosphate:acyl-[acyl carrier protein] acyltransferase activity"/>
    <property type="evidence" value="ECO:0007669"/>
    <property type="project" value="UniProtKB-EC"/>
</dbReference>
<reference evidence="11" key="1">
    <citation type="journal article" date="2014" name="Front. Microbiol.">
        <title>High frequency of phylogenetically diverse reductive dehalogenase-homologous genes in deep subseafloor sedimentary metagenomes.</title>
        <authorList>
            <person name="Kawai M."/>
            <person name="Futagami T."/>
            <person name="Toyoda A."/>
            <person name="Takaki Y."/>
            <person name="Nishi S."/>
            <person name="Hori S."/>
            <person name="Arai W."/>
            <person name="Tsubouchi T."/>
            <person name="Morono Y."/>
            <person name="Uchiyama I."/>
            <person name="Ito T."/>
            <person name="Fujiyama A."/>
            <person name="Inagaki F."/>
            <person name="Takami H."/>
        </authorList>
    </citation>
    <scope>NUCLEOTIDE SEQUENCE</scope>
    <source>
        <strain evidence="11">Expedition CK06-06</strain>
    </source>
</reference>
<keyword evidence="5" id="KW-0808">Transferase</keyword>
<feature type="non-terminal residue" evidence="11">
    <location>
        <position position="153"/>
    </location>
</feature>
<comment type="catalytic activity">
    <reaction evidence="1">
        <text>a fatty acyl-[ACP] + phosphate = an acyl phosphate + holo-[ACP]</text>
        <dbReference type="Rhea" id="RHEA:42292"/>
        <dbReference type="Rhea" id="RHEA-COMP:9685"/>
        <dbReference type="Rhea" id="RHEA-COMP:14125"/>
        <dbReference type="ChEBI" id="CHEBI:43474"/>
        <dbReference type="ChEBI" id="CHEBI:59918"/>
        <dbReference type="ChEBI" id="CHEBI:64479"/>
        <dbReference type="ChEBI" id="CHEBI:138651"/>
        <dbReference type="EC" id="2.3.1.274"/>
    </reaction>
</comment>
<evidence type="ECO:0000256" key="6">
    <source>
        <dbReference type="ARBA" id="ARBA00023098"/>
    </source>
</evidence>
<dbReference type="InterPro" id="IPR003664">
    <property type="entry name" value="FA_synthesis"/>
</dbReference>
<evidence type="ECO:0000256" key="7">
    <source>
        <dbReference type="ARBA" id="ARBA00023209"/>
    </source>
</evidence>
<keyword evidence="3" id="KW-0963">Cytoplasm</keyword>
<evidence type="ECO:0000256" key="2">
    <source>
        <dbReference type="ARBA" id="ARBA00004496"/>
    </source>
</evidence>
<evidence type="ECO:0000256" key="8">
    <source>
        <dbReference type="ARBA" id="ARBA00023264"/>
    </source>
</evidence>
<dbReference type="InterPro" id="IPR012281">
    <property type="entry name" value="Phospholipid_synth_PlsX-like"/>
</dbReference>
<keyword evidence="7" id="KW-0594">Phospholipid biosynthesis</keyword>